<dbReference type="Gene3D" id="3.90.1150.10">
    <property type="entry name" value="Aspartate Aminotransferase, domain 1"/>
    <property type="match status" value="1"/>
</dbReference>
<dbReference type="PRINTS" id="PR00753">
    <property type="entry name" value="ACCSYNTHASE"/>
</dbReference>
<dbReference type="Pfam" id="PF00155">
    <property type="entry name" value="Aminotran_1_2"/>
    <property type="match status" value="1"/>
</dbReference>
<evidence type="ECO:0000259" key="11">
    <source>
        <dbReference type="Pfam" id="PF00155"/>
    </source>
</evidence>
<evidence type="ECO:0000256" key="4">
    <source>
        <dbReference type="ARBA" id="ARBA00022691"/>
    </source>
</evidence>
<evidence type="ECO:0000256" key="3">
    <source>
        <dbReference type="ARBA" id="ARBA00022666"/>
    </source>
</evidence>
<dbReference type="EMBL" id="OY731401">
    <property type="protein sequence ID" value="CAJ1951590.1"/>
    <property type="molecule type" value="Genomic_DNA"/>
</dbReference>
<evidence type="ECO:0000256" key="9">
    <source>
        <dbReference type="ARBA" id="ARBA00042673"/>
    </source>
</evidence>
<dbReference type="InterPro" id="IPR004838">
    <property type="entry name" value="NHTrfase_class1_PyrdxlP-BS"/>
</dbReference>
<proteinExistence type="inferred from homology"/>
<dbReference type="EC" id="4.4.1.14" evidence="8"/>
<evidence type="ECO:0000256" key="5">
    <source>
        <dbReference type="ARBA" id="ARBA00022898"/>
    </source>
</evidence>
<comment type="subunit">
    <text evidence="2">Homodimer.</text>
</comment>
<dbReference type="InterPro" id="IPR015422">
    <property type="entry name" value="PyrdxlP-dep_Trfase_small"/>
</dbReference>
<dbReference type="GO" id="GO:0016847">
    <property type="term" value="F:1-aminocyclopropane-1-carboxylate synthase activity"/>
    <property type="evidence" value="ECO:0007669"/>
    <property type="project" value="UniProtKB-EC"/>
</dbReference>
<evidence type="ECO:0000256" key="10">
    <source>
        <dbReference type="ARBA" id="ARBA00049554"/>
    </source>
</evidence>
<evidence type="ECO:0000256" key="6">
    <source>
        <dbReference type="ARBA" id="ARBA00033478"/>
    </source>
</evidence>
<dbReference type="Gene3D" id="3.40.640.10">
    <property type="entry name" value="Type I PLP-dependent aspartate aminotransferase-like (Major domain)"/>
    <property type="match status" value="1"/>
</dbReference>
<dbReference type="PROSITE" id="PS00105">
    <property type="entry name" value="AA_TRANSFER_CLASS_1"/>
    <property type="match status" value="1"/>
</dbReference>
<dbReference type="InterPro" id="IPR015421">
    <property type="entry name" value="PyrdxlP-dep_Trfase_major"/>
</dbReference>
<dbReference type="InterPro" id="IPR050478">
    <property type="entry name" value="Ethylene_sulfur-biosynth"/>
</dbReference>
<comment type="catalytic activity">
    <reaction evidence="10">
        <text>S-adenosyl-L-methionine = 1-aminocyclopropane-1-carboxylate + S-methyl-5'-thioadenosine + H(+)</text>
        <dbReference type="Rhea" id="RHEA:21744"/>
        <dbReference type="ChEBI" id="CHEBI:15378"/>
        <dbReference type="ChEBI" id="CHEBI:17509"/>
        <dbReference type="ChEBI" id="CHEBI:58360"/>
        <dbReference type="ChEBI" id="CHEBI:59789"/>
        <dbReference type="EC" id="4.4.1.14"/>
    </reaction>
</comment>
<keyword evidence="4" id="KW-0949">S-adenosyl-L-methionine</keyword>
<dbReference type="FunFam" id="3.90.1150.10:FF:000038">
    <property type="entry name" value="1-aminocyclopropane-1-carboxylate synthase 2"/>
    <property type="match status" value="1"/>
</dbReference>
<evidence type="ECO:0000256" key="8">
    <source>
        <dbReference type="ARBA" id="ARBA00039053"/>
    </source>
</evidence>
<dbReference type="GO" id="GO:0009693">
    <property type="term" value="P:ethylene biosynthetic process"/>
    <property type="evidence" value="ECO:0007669"/>
    <property type="project" value="UniProtKB-KW"/>
</dbReference>
<sequence>MVIEMEQPCVELSNIAVSETHGEDSPYFAGWKAYDENPYDELTNPSGVIQMGLAENQVSFDLLEKWEEHSEASIWGKGAPGFRENALFQDYHGLKTFRTAMASFMEQVRGGRAKFDPQRVVLTAGATAANELLTFIIANPGDALLLPTPYYPGFDRDLRWRTRVNIVPIHCDSSNNFQITPEALEAAYKDAEAMKYKVRGVLITNPSNPLGVTIPRSVLEEILDFVTRKNIHLVSDEIYSGSVFSSSEFTSVAEILEDRQYKNAERVHIVYSLSKDLGLPGFRVGTVYSYNDNVVTTARRMSSFTLISSQTQHMVASMLSNMNFTENYIKTNRERLRKRYEMIIEGLRSAGIECLKGNAGLFCWMNLSPFLEKPTMEGELELWNAIVHEVKLNISPGSSCHCSEPGWFRVCFANMSEQTLEIALQRLCHFMERLRTQSV</sequence>
<dbReference type="InterPro" id="IPR004839">
    <property type="entry name" value="Aminotransferase_I/II_large"/>
</dbReference>
<dbReference type="SUPFAM" id="SSF53383">
    <property type="entry name" value="PLP-dependent transferases"/>
    <property type="match status" value="1"/>
</dbReference>
<dbReference type="CDD" id="cd00609">
    <property type="entry name" value="AAT_like"/>
    <property type="match status" value="1"/>
</dbReference>
<accession>A0AA86VJZ0</accession>
<dbReference type="Proteomes" id="UP001189624">
    <property type="component" value="Chromosome 4"/>
</dbReference>
<dbReference type="InterPro" id="IPR015424">
    <property type="entry name" value="PyrdxlP-dep_Trfase"/>
</dbReference>
<dbReference type="GO" id="GO:0008483">
    <property type="term" value="F:transaminase activity"/>
    <property type="evidence" value="ECO:0007669"/>
    <property type="project" value="TreeGrafter"/>
</dbReference>
<evidence type="ECO:0000313" key="12">
    <source>
        <dbReference type="EMBL" id="CAJ1951590.1"/>
    </source>
</evidence>
<comment type="similarity">
    <text evidence="1">Belongs to the class-I pyridoxal-phosphate-dependent aminotransferase family.</text>
</comment>
<dbReference type="AlphaFoldDB" id="A0AA86VJZ0"/>
<evidence type="ECO:0000256" key="1">
    <source>
        <dbReference type="ARBA" id="ARBA00007441"/>
    </source>
</evidence>
<comment type="pathway">
    <text evidence="7">Alkene biosynthesis; ethylene biosynthesis via S-adenosyl-L-methionine; ethylene from S-adenosyl-L-methionine: step 1/2.</text>
</comment>
<keyword evidence="6" id="KW-0292">Fruit ripening</keyword>
<feature type="domain" description="Aminotransferase class I/classII large" evidence="11">
    <location>
        <begin position="49"/>
        <end position="427"/>
    </location>
</feature>
<name>A0AA86VJZ0_9FABA</name>
<dbReference type="PANTHER" id="PTHR43795">
    <property type="entry name" value="BIFUNCTIONAL ASPARTATE AMINOTRANSFERASE AND GLUTAMATE/ASPARTATE-PREPHENATE AMINOTRANSFERASE-RELATED"/>
    <property type="match status" value="1"/>
</dbReference>
<dbReference type="GO" id="GO:0030170">
    <property type="term" value="F:pyridoxal phosphate binding"/>
    <property type="evidence" value="ECO:0007669"/>
    <property type="project" value="InterPro"/>
</dbReference>
<dbReference type="PANTHER" id="PTHR43795:SF39">
    <property type="entry name" value="AMINOTRANSFERASE CLASS I_CLASSII DOMAIN-CONTAINING PROTEIN"/>
    <property type="match status" value="1"/>
</dbReference>
<evidence type="ECO:0000256" key="2">
    <source>
        <dbReference type="ARBA" id="ARBA00011738"/>
    </source>
</evidence>
<protein>
    <recommendedName>
        <fullName evidence="8">1-aminocyclopropane-1-carboxylate synthase</fullName>
        <ecNumber evidence="8">4.4.1.14</ecNumber>
    </recommendedName>
    <alternativeName>
        <fullName evidence="9">S-adenosyl-L-methionine methylthioadenosine-lyase</fullName>
    </alternativeName>
</protein>
<evidence type="ECO:0000256" key="7">
    <source>
        <dbReference type="ARBA" id="ARBA00037888"/>
    </source>
</evidence>
<organism evidence="12 13">
    <name type="scientific">Sphenostylis stenocarpa</name>
    <dbReference type="NCBI Taxonomy" id="92480"/>
    <lineage>
        <taxon>Eukaryota</taxon>
        <taxon>Viridiplantae</taxon>
        <taxon>Streptophyta</taxon>
        <taxon>Embryophyta</taxon>
        <taxon>Tracheophyta</taxon>
        <taxon>Spermatophyta</taxon>
        <taxon>Magnoliopsida</taxon>
        <taxon>eudicotyledons</taxon>
        <taxon>Gunneridae</taxon>
        <taxon>Pentapetalae</taxon>
        <taxon>rosids</taxon>
        <taxon>fabids</taxon>
        <taxon>Fabales</taxon>
        <taxon>Fabaceae</taxon>
        <taxon>Papilionoideae</taxon>
        <taxon>50 kb inversion clade</taxon>
        <taxon>NPAAA clade</taxon>
        <taxon>indigoferoid/millettioid clade</taxon>
        <taxon>Phaseoleae</taxon>
        <taxon>Sphenostylis</taxon>
    </lineage>
</organism>
<dbReference type="GO" id="GO:0009835">
    <property type="term" value="P:fruit ripening"/>
    <property type="evidence" value="ECO:0007669"/>
    <property type="project" value="UniProtKB-KW"/>
</dbReference>
<reference evidence="12" key="1">
    <citation type="submission" date="2023-10" db="EMBL/GenBank/DDBJ databases">
        <authorList>
            <person name="Domelevo Entfellner J.-B."/>
        </authorList>
    </citation>
    <scope>NUCLEOTIDE SEQUENCE</scope>
</reference>
<dbReference type="Gramene" id="rna-AYBTSS11_LOCUS14853">
    <property type="protein sequence ID" value="CAJ1951590.1"/>
    <property type="gene ID" value="gene-AYBTSS11_LOCUS14853"/>
</dbReference>
<keyword evidence="5" id="KW-0663">Pyridoxal phosphate</keyword>
<gene>
    <name evidence="12" type="ORF">AYBTSS11_LOCUS14853</name>
</gene>
<keyword evidence="3" id="KW-0266">Ethylene biosynthesis</keyword>
<evidence type="ECO:0000313" key="13">
    <source>
        <dbReference type="Proteomes" id="UP001189624"/>
    </source>
</evidence>
<keyword evidence="13" id="KW-1185">Reference proteome</keyword>